<comment type="catalytic activity">
    <reaction evidence="1">
        <text>ATP + protein L-histidine = ADP + protein N-phospho-L-histidine.</text>
        <dbReference type="EC" id="2.7.13.3"/>
    </reaction>
</comment>
<evidence type="ECO:0000256" key="4">
    <source>
        <dbReference type="ARBA" id="ARBA00022679"/>
    </source>
</evidence>
<dbReference type="SMART" id="SM00028">
    <property type="entry name" value="TPR"/>
    <property type="match status" value="2"/>
</dbReference>
<dbReference type="EC" id="2.7.13.3" evidence="2"/>
<dbReference type="EMBL" id="BAABFA010000004">
    <property type="protein sequence ID" value="GAA4460037.1"/>
    <property type="molecule type" value="Genomic_DNA"/>
</dbReference>
<evidence type="ECO:0000256" key="1">
    <source>
        <dbReference type="ARBA" id="ARBA00000085"/>
    </source>
</evidence>
<proteinExistence type="predicted"/>
<dbReference type="Gene3D" id="1.25.40.10">
    <property type="entry name" value="Tetratricopeptide repeat domain"/>
    <property type="match status" value="1"/>
</dbReference>
<feature type="domain" description="Histidine kinase" evidence="8">
    <location>
        <begin position="424"/>
        <end position="639"/>
    </location>
</feature>
<dbReference type="SUPFAM" id="SSF47384">
    <property type="entry name" value="Homodimeric domain of signal transducing histidine kinase"/>
    <property type="match status" value="1"/>
</dbReference>
<comment type="caution">
    <text evidence="9">The sequence shown here is derived from an EMBL/GenBank/DDBJ whole genome shotgun (WGS) entry which is preliminary data.</text>
</comment>
<accession>A0ABP8N5P8</accession>
<keyword evidence="3" id="KW-0597">Phosphoprotein</keyword>
<keyword evidence="7" id="KW-0472">Membrane</keyword>
<dbReference type="InterPro" id="IPR050736">
    <property type="entry name" value="Sensor_HK_Regulatory"/>
</dbReference>
<sequence>MDNNEAPDRAYEKQTTELFLDKKRDAAIRFIDSVYASGNVSPLGLHNMYMFKSRYYHERQDHAHSLLYADSAIGVLRQKKLEHKYEKEFSHALLEKARIYTDLNKYDSAYDSYMEGYSFVYATGNTCYLHEFDHGIGLMLYRQYKNEEARIFFKRSFIEATACTGDDKPYYRMQELLSNIGLTYYNDSCIYFFDSCLSFIEKNTGRFHSREMEAEAKAVCLLNKGHAYEMMGRYSDAEKPMHKALDIYTAMDGKKYRSHIIRSRMALAMMYYYAKDRKKLRQVWNEIEPLLDTAIDIPLRIAGGQLRYAVYEVEGDYKSAYEALDKYVEFIDSVRRGTQKDEQAGVLQVMKNKEQEYKIELLTRDARLQRTYLGIAAIVSVLAIVILILIYTGYKRTKRSNKLISEQKTALEKSNREKNKILNIVAHDLRSPVSAVAYMAETIIEDGEDATMEPIAALKMIRTSSLSSLQLINELSVFARNEQGELSLQKTDMATVLQEAIDLQAQNAAEKKVEVKLTLPTLPVEARVDKNKMIRLVANLLHNAIKFSAPGAEVHVALQKDSEGVRFLVQDAGIGIPARLLPDLFEMFTPSGRTGTKGERSFGLGLSICRQIVEAHRGKIWVESTEGKGSTFYVQLPLV</sequence>
<evidence type="ECO:0000313" key="9">
    <source>
        <dbReference type="EMBL" id="GAA4460037.1"/>
    </source>
</evidence>
<dbReference type="Pfam" id="PF00512">
    <property type="entry name" value="HisKA"/>
    <property type="match status" value="1"/>
</dbReference>
<keyword evidence="7" id="KW-1133">Transmembrane helix</keyword>
<dbReference type="CDD" id="cd00082">
    <property type="entry name" value="HisKA"/>
    <property type="match status" value="1"/>
</dbReference>
<dbReference type="InterPro" id="IPR036890">
    <property type="entry name" value="HATPase_C_sf"/>
</dbReference>
<organism evidence="9 10">
    <name type="scientific">Nemorincola caseinilytica</name>
    <dbReference type="NCBI Taxonomy" id="2054315"/>
    <lineage>
        <taxon>Bacteria</taxon>
        <taxon>Pseudomonadati</taxon>
        <taxon>Bacteroidota</taxon>
        <taxon>Chitinophagia</taxon>
        <taxon>Chitinophagales</taxon>
        <taxon>Chitinophagaceae</taxon>
        <taxon>Nemorincola</taxon>
    </lineage>
</organism>
<reference evidence="10" key="1">
    <citation type="journal article" date="2019" name="Int. J. Syst. Evol. Microbiol.">
        <title>The Global Catalogue of Microorganisms (GCM) 10K type strain sequencing project: providing services to taxonomists for standard genome sequencing and annotation.</title>
        <authorList>
            <consortium name="The Broad Institute Genomics Platform"/>
            <consortium name="The Broad Institute Genome Sequencing Center for Infectious Disease"/>
            <person name="Wu L."/>
            <person name="Ma J."/>
        </authorList>
    </citation>
    <scope>NUCLEOTIDE SEQUENCE [LARGE SCALE GENOMIC DNA]</scope>
    <source>
        <strain evidence="10">JCM 32105</strain>
    </source>
</reference>
<dbReference type="PANTHER" id="PTHR43711:SF31">
    <property type="entry name" value="HISTIDINE KINASE"/>
    <property type="match status" value="1"/>
</dbReference>
<keyword evidence="5" id="KW-0418">Kinase</keyword>
<dbReference type="SMART" id="SM00387">
    <property type="entry name" value="HATPase_c"/>
    <property type="match status" value="1"/>
</dbReference>
<name>A0ABP8N5P8_9BACT</name>
<evidence type="ECO:0000256" key="2">
    <source>
        <dbReference type="ARBA" id="ARBA00012438"/>
    </source>
</evidence>
<evidence type="ECO:0000256" key="7">
    <source>
        <dbReference type="SAM" id="Phobius"/>
    </source>
</evidence>
<dbReference type="SUPFAM" id="SSF48452">
    <property type="entry name" value="TPR-like"/>
    <property type="match status" value="1"/>
</dbReference>
<dbReference type="Proteomes" id="UP001500067">
    <property type="component" value="Unassembled WGS sequence"/>
</dbReference>
<keyword evidence="6" id="KW-0902">Two-component regulatory system</keyword>
<dbReference type="InterPro" id="IPR019734">
    <property type="entry name" value="TPR_rpt"/>
</dbReference>
<feature type="transmembrane region" description="Helical" evidence="7">
    <location>
        <begin position="372"/>
        <end position="394"/>
    </location>
</feature>
<gene>
    <name evidence="9" type="ORF">GCM10023093_02040</name>
</gene>
<dbReference type="PANTHER" id="PTHR43711">
    <property type="entry name" value="TWO-COMPONENT HISTIDINE KINASE"/>
    <property type="match status" value="1"/>
</dbReference>
<evidence type="ECO:0000256" key="5">
    <source>
        <dbReference type="ARBA" id="ARBA00022777"/>
    </source>
</evidence>
<keyword evidence="4" id="KW-0808">Transferase</keyword>
<dbReference type="InterPro" id="IPR004358">
    <property type="entry name" value="Sig_transdc_His_kin-like_C"/>
</dbReference>
<dbReference type="Gene3D" id="3.30.565.10">
    <property type="entry name" value="Histidine kinase-like ATPase, C-terminal domain"/>
    <property type="match status" value="1"/>
</dbReference>
<keyword evidence="7" id="KW-0812">Transmembrane</keyword>
<dbReference type="InterPro" id="IPR005467">
    <property type="entry name" value="His_kinase_dom"/>
</dbReference>
<dbReference type="PROSITE" id="PS50109">
    <property type="entry name" value="HIS_KIN"/>
    <property type="match status" value="1"/>
</dbReference>
<dbReference type="InterPro" id="IPR003594">
    <property type="entry name" value="HATPase_dom"/>
</dbReference>
<keyword evidence="10" id="KW-1185">Reference proteome</keyword>
<evidence type="ECO:0000313" key="10">
    <source>
        <dbReference type="Proteomes" id="UP001500067"/>
    </source>
</evidence>
<dbReference type="InterPro" id="IPR011990">
    <property type="entry name" value="TPR-like_helical_dom_sf"/>
</dbReference>
<evidence type="ECO:0000256" key="3">
    <source>
        <dbReference type="ARBA" id="ARBA00022553"/>
    </source>
</evidence>
<dbReference type="PRINTS" id="PR00344">
    <property type="entry name" value="BCTRLSENSOR"/>
</dbReference>
<dbReference type="InterPro" id="IPR036097">
    <property type="entry name" value="HisK_dim/P_sf"/>
</dbReference>
<dbReference type="SUPFAM" id="SSF55874">
    <property type="entry name" value="ATPase domain of HSP90 chaperone/DNA topoisomerase II/histidine kinase"/>
    <property type="match status" value="1"/>
</dbReference>
<dbReference type="InterPro" id="IPR003661">
    <property type="entry name" value="HisK_dim/P_dom"/>
</dbReference>
<dbReference type="Gene3D" id="1.10.287.130">
    <property type="match status" value="1"/>
</dbReference>
<evidence type="ECO:0000256" key="6">
    <source>
        <dbReference type="ARBA" id="ARBA00023012"/>
    </source>
</evidence>
<evidence type="ECO:0000259" key="8">
    <source>
        <dbReference type="PROSITE" id="PS50109"/>
    </source>
</evidence>
<dbReference type="SMART" id="SM00388">
    <property type="entry name" value="HisKA"/>
    <property type="match status" value="1"/>
</dbReference>
<protein>
    <recommendedName>
        <fullName evidence="2">histidine kinase</fullName>
        <ecNumber evidence="2">2.7.13.3</ecNumber>
    </recommendedName>
</protein>
<dbReference type="Pfam" id="PF02518">
    <property type="entry name" value="HATPase_c"/>
    <property type="match status" value="1"/>
</dbReference>
<dbReference type="CDD" id="cd00075">
    <property type="entry name" value="HATPase"/>
    <property type="match status" value="1"/>
</dbReference>